<reference evidence="1" key="1">
    <citation type="submission" date="2022-06" db="EMBL/GenBank/DDBJ databases">
        <authorList>
            <person name="Legendre M."/>
            <person name="Claverie J.-M."/>
            <person name="Alempic J.-M."/>
            <person name="Abergel C."/>
        </authorList>
    </citation>
    <scope>NUCLEOTIDE SEQUENCE</scope>
    <source>
        <strain evidence="1">Kuranda</strain>
    </source>
</reference>
<name>A0AA95EIL2_9VIRU</name>
<gene>
    <name evidence="1" type="ORF">pkur_cds_475</name>
</gene>
<sequence>MDAGATINDLPPEILSLILGPSLGIGWRFCARPVCRLWWEICERMPSESIKSLASNGRCWAHNGTPFCAAVAKGRVIVAPVISRWLALRTDTWSQEGMHRVESWCRSLGANADEASATMIASGHSALIDYAIERPRPYYRIMRAPPHSLLTEEVLCHGSAQQIARYLDRHPLAIVHPSAAYKCPHDEALFVKDQGLYHRRVLSPAVEGYRPSRHDTSDPFYAALASVHNDCQDDAARVVSTLWTMQRPLSEADALCLFRVAYKRGWSWLRWMDAELARNGPRIEPRHVIDAFSRSWLVVWARDVAVFRWLYSESALTAPADPWRPTALCAIDTTLGQVFDYAHKWLHEPGRHSDLFDYLDHAIRLLVVSRVEIVPVLGASARRRSIGGWIDHRRSACAHFGATQCALAEYICAQCAGPLDEHTACWHCLFRSPPLAEDAQ</sequence>
<dbReference type="Proteomes" id="UP001185135">
    <property type="component" value="Segment"/>
</dbReference>
<organism evidence="1 2">
    <name type="scientific">Pandoravirus kuranda</name>
    <dbReference type="NCBI Taxonomy" id="3019033"/>
    <lineage>
        <taxon>Viruses</taxon>
        <taxon>Pandoravirus</taxon>
    </lineage>
</organism>
<accession>A0AA95EIL2</accession>
<dbReference type="EMBL" id="ON887157">
    <property type="protein sequence ID" value="WBR14649.1"/>
    <property type="molecule type" value="Genomic_DNA"/>
</dbReference>
<evidence type="ECO:0000313" key="1">
    <source>
        <dbReference type="EMBL" id="WBR14649.1"/>
    </source>
</evidence>
<protein>
    <recommendedName>
        <fullName evidence="3">F-box domain containing protein</fullName>
    </recommendedName>
</protein>
<proteinExistence type="predicted"/>
<evidence type="ECO:0008006" key="3">
    <source>
        <dbReference type="Google" id="ProtNLM"/>
    </source>
</evidence>
<evidence type="ECO:0000313" key="2">
    <source>
        <dbReference type="Proteomes" id="UP001185135"/>
    </source>
</evidence>